<dbReference type="Pfam" id="PF06985">
    <property type="entry name" value="HET"/>
    <property type="match status" value="1"/>
</dbReference>
<dbReference type="AlphaFoldDB" id="A0A484G8N9"/>
<proteinExistence type="predicted"/>
<sequence>MFVFCKQSLETWQFPLDNTFAAEFADRVGADSLAPSLSQRPVLCARCSQLNFAKGGFDIRTNSNQLLLDSRTCALCGLLWKVFSKYGSDGTTSEVRFERSGSMINLVGAQSAPVLSILRSPGISGFASNFQIGFPLPPQPDTALSHELCVWSRQSMELDDRYVALSHRWGDTKERRPFCTRLDDDLGHDLVSFKQSIPCEEVPQTFKDAIHATRVLGVSHLWIDSICIIQGDGGDFSTEAKRMEDVFSNAYCVIAASRAASQLAGFLGARPGPGRQFVTIPQDTASTIYICEAIDDFEKDVLDGALNRRGWVLQERALARRTIYFTDTQMYFECGKGVRCETLTRIQNSMAEFLGDSNFPKKAITQKSRGLQIRYFQDLYRTYSQLEFTHVQDRPVAIAGLETRLRKGFFTEGGYGVFDDGPNRGLFHRSILWQRGKDVEALKLIDFSSRPELAAPTWSWMAHDGGIDYLDPPFGKYEWNRTDIQAPWTATTGGSDGSHSTNHLRVIVRPFSVAGRLSGEVEFTYDNPRRRVGSDMGGAMCVLVAKEKEGHSEQQKRHYVLVVVGMGSLTDQGRKVYSRVGVGYMPGKYIDLAGEGTKGVVR</sequence>
<name>A0A484G8N9_COLOR</name>
<protein>
    <recommendedName>
        <fullName evidence="1">Heterokaryon incompatibility domain-containing protein</fullName>
    </recommendedName>
</protein>
<reference evidence="3" key="2">
    <citation type="journal article" date="2019" name="Mol. Plant Microbe Interact.">
        <title>Genome sequence resources for four phytopathogenic fungi from the Colletotrichum orbiculare species complex.</title>
        <authorList>
            <person name="Gan P."/>
            <person name="Tsushima A."/>
            <person name="Narusaka M."/>
            <person name="Narusaka Y."/>
            <person name="Takano Y."/>
            <person name="Kubo Y."/>
            <person name="Shirasu K."/>
        </authorList>
    </citation>
    <scope>GENOME REANNOTATION</scope>
    <source>
        <strain evidence="3">104-T / ATCC 96160 / CBS 514.97 / LARS 414 / MAFF 240422</strain>
    </source>
</reference>
<organism evidence="2 3">
    <name type="scientific">Colletotrichum orbiculare (strain 104-T / ATCC 96160 / CBS 514.97 / LARS 414 / MAFF 240422)</name>
    <name type="common">Cucumber anthracnose fungus</name>
    <name type="synonym">Colletotrichum lagenarium</name>
    <dbReference type="NCBI Taxonomy" id="1213857"/>
    <lineage>
        <taxon>Eukaryota</taxon>
        <taxon>Fungi</taxon>
        <taxon>Dikarya</taxon>
        <taxon>Ascomycota</taxon>
        <taxon>Pezizomycotina</taxon>
        <taxon>Sordariomycetes</taxon>
        <taxon>Hypocreomycetidae</taxon>
        <taxon>Glomerellales</taxon>
        <taxon>Glomerellaceae</taxon>
        <taxon>Colletotrichum</taxon>
        <taxon>Colletotrichum orbiculare species complex</taxon>
    </lineage>
</organism>
<accession>A0A484G8N9</accession>
<dbReference type="EMBL" id="AMCV02000001">
    <property type="protein sequence ID" value="TDZ26478.1"/>
    <property type="molecule type" value="Genomic_DNA"/>
</dbReference>
<dbReference type="STRING" id="1213857.A0A484G8N9"/>
<evidence type="ECO:0000313" key="2">
    <source>
        <dbReference type="EMBL" id="TDZ26478.1"/>
    </source>
</evidence>
<comment type="caution">
    <text evidence="2">The sequence shown here is derived from an EMBL/GenBank/DDBJ whole genome shotgun (WGS) entry which is preliminary data.</text>
</comment>
<dbReference type="InterPro" id="IPR010730">
    <property type="entry name" value="HET"/>
</dbReference>
<dbReference type="OrthoDB" id="4062651at2759"/>
<gene>
    <name evidence="2" type="ORF">Cob_v000470</name>
</gene>
<evidence type="ECO:0000313" key="3">
    <source>
        <dbReference type="Proteomes" id="UP000014480"/>
    </source>
</evidence>
<dbReference type="Proteomes" id="UP000014480">
    <property type="component" value="Unassembled WGS sequence"/>
</dbReference>
<reference evidence="3" key="1">
    <citation type="journal article" date="2013" name="New Phytol.">
        <title>Comparative genomic and transcriptomic analyses reveal the hemibiotrophic stage shift of Colletotrichum fungi.</title>
        <authorList>
            <person name="Gan P."/>
            <person name="Ikeda K."/>
            <person name="Irieda H."/>
            <person name="Narusaka M."/>
            <person name="O'Connell R.J."/>
            <person name="Narusaka Y."/>
            <person name="Takano Y."/>
            <person name="Kubo Y."/>
            <person name="Shirasu K."/>
        </authorList>
    </citation>
    <scope>NUCLEOTIDE SEQUENCE [LARGE SCALE GENOMIC DNA]</scope>
    <source>
        <strain evidence="3">104-T / ATCC 96160 / CBS 514.97 / LARS 414 / MAFF 240422</strain>
    </source>
</reference>
<dbReference type="PANTHER" id="PTHR33112">
    <property type="entry name" value="DOMAIN PROTEIN, PUTATIVE-RELATED"/>
    <property type="match status" value="1"/>
</dbReference>
<feature type="domain" description="Heterokaryon incompatibility" evidence="1">
    <location>
        <begin position="162"/>
        <end position="315"/>
    </location>
</feature>
<keyword evidence="3" id="KW-1185">Reference proteome</keyword>
<dbReference type="PANTHER" id="PTHR33112:SF10">
    <property type="entry name" value="TOL"/>
    <property type="match status" value="1"/>
</dbReference>
<evidence type="ECO:0000259" key="1">
    <source>
        <dbReference type="Pfam" id="PF06985"/>
    </source>
</evidence>